<accession>A0AAJ8JQ77</accession>
<feature type="compositionally biased region" description="Low complexity" evidence="1">
    <location>
        <begin position="146"/>
        <end position="155"/>
    </location>
</feature>
<dbReference type="CDD" id="cd05840">
    <property type="entry name" value="PWWP_ScIOC4-like"/>
    <property type="match status" value="1"/>
</dbReference>
<evidence type="ECO:0000259" key="2">
    <source>
        <dbReference type="PROSITE" id="PS50812"/>
    </source>
</evidence>
<reference evidence="3" key="1">
    <citation type="submission" date="2016-06" db="EMBL/GenBank/DDBJ databases">
        <authorList>
            <person name="Cuomo C."/>
            <person name="Litvintseva A."/>
            <person name="Heitman J."/>
            <person name="Chen Y."/>
            <person name="Sun S."/>
            <person name="Springer D."/>
            <person name="Dromer F."/>
            <person name="Young S."/>
            <person name="Zeng Q."/>
            <person name="Chapman S."/>
            <person name="Gujja S."/>
            <person name="Saif S."/>
            <person name="Birren B."/>
        </authorList>
    </citation>
    <scope>NUCLEOTIDE SEQUENCE</scope>
    <source>
        <strain evidence="3">CBS 7841</strain>
    </source>
</reference>
<organism evidence="3 4">
    <name type="scientific">Cryptococcus depauperatus CBS 7841</name>
    <dbReference type="NCBI Taxonomy" id="1295531"/>
    <lineage>
        <taxon>Eukaryota</taxon>
        <taxon>Fungi</taxon>
        <taxon>Dikarya</taxon>
        <taxon>Basidiomycota</taxon>
        <taxon>Agaricomycotina</taxon>
        <taxon>Tremellomycetes</taxon>
        <taxon>Tremellales</taxon>
        <taxon>Cryptococcaceae</taxon>
        <taxon>Cryptococcus</taxon>
    </lineage>
</organism>
<keyword evidence="4" id="KW-1185">Reference proteome</keyword>
<sequence>MSPEPTESSPAIQQDNSASAPSSTKKGGPRSKTKQPQPSPDHKFQIGDIVLARLRGYPPWPARVADPEHLPTSVLRNRPGKNTNHHCCQFFPAGDFSWLQPKDIRPLSNSDIDSFLSQPHRKASGGLRDAYKTAQDPTEWDEQQQELHLQQAEAEANVDELDDEDEPVRAKGGKRKRAIDDGKKNKAAKKEEEPKSKKAKAASSQPTAVKAKPEDSALPANSDTQMVKDWRHKLQKGFLSNSLPAEKDMPDWDETFKVIEEYDGMTIEALSYSKIGKVMKKIQSLANIPLNEKYKFTDRASKLMRQWQDFIAASKGVANGASKEAEQTDQKVAESIEDNKVTPVANAENKEEEVLKVAETVEEKTQEPVEMAEEPGKPEEPAKEANGDAKMEVEA</sequence>
<feature type="compositionally biased region" description="Basic and acidic residues" evidence="1">
    <location>
        <begin position="323"/>
        <end position="340"/>
    </location>
</feature>
<dbReference type="InterPro" id="IPR035503">
    <property type="entry name" value="IOC4-like_PWWP"/>
</dbReference>
<name>A0AAJ8JQ77_9TREE</name>
<dbReference type="Pfam" id="PF00855">
    <property type="entry name" value="PWWP"/>
    <property type="match status" value="1"/>
</dbReference>
<dbReference type="SMART" id="SM00293">
    <property type="entry name" value="PWWP"/>
    <property type="match status" value="1"/>
</dbReference>
<dbReference type="InterPro" id="IPR000313">
    <property type="entry name" value="PWWP_dom"/>
</dbReference>
<gene>
    <name evidence="3" type="ORF">L203_101631</name>
</gene>
<feature type="region of interest" description="Disordered" evidence="1">
    <location>
        <begin position="109"/>
        <end position="224"/>
    </location>
</feature>
<dbReference type="SUPFAM" id="SSF63748">
    <property type="entry name" value="Tudor/PWWP/MBT"/>
    <property type="match status" value="1"/>
</dbReference>
<reference evidence="3" key="3">
    <citation type="submission" date="2024-01" db="EMBL/GenBank/DDBJ databases">
        <authorList>
            <person name="Coelho M.A."/>
            <person name="David-Palma M."/>
            <person name="Shea T."/>
            <person name="Sun S."/>
            <person name="Cuomo C.A."/>
            <person name="Heitman J."/>
        </authorList>
    </citation>
    <scope>NUCLEOTIDE SEQUENCE</scope>
    <source>
        <strain evidence="3">CBS 7841</strain>
    </source>
</reference>
<feature type="domain" description="PWWP" evidence="2">
    <location>
        <begin position="46"/>
        <end position="110"/>
    </location>
</feature>
<evidence type="ECO:0000313" key="3">
    <source>
        <dbReference type="EMBL" id="WVN86467.1"/>
    </source>
</evidence>
<feature type="region of interest" description="Disordered" evidence="1">
    <location>
        <begin position="1"/>
        <end position="47"/>
    </location>
</feature>
<dbReference type="PROSITE" id="PS50812">
    <property type="entry name" value="PWWP"/>
    <property type="match status" value="1"/>
</dbReference>
<feature type="compositionally biased region" description="Polar residues" evidence="1">
    <location>
        <begin position="1"/>
        <end position="25"/>
    </location>
</feature>
<dbReference type="EMBL" id="CP143785">
    <property type="protein sequence ID" value="WVN86467.1"/>
    <property type="molecule type" value="Genomic_DNA"/>
</dbReference>
<evidence type="ECO:0000256" key="1">
    <source>
        <dbReference type="SAM" id="MobiDB-lite"/>
    </source>
</evidence>
<dbReference type="RefSeq" id="XP_066067167.1">
    <property type="nucleotide sequence ID" value="XM_066211070.1"/>
</dbReference>
<feature type="compositionally biased region" description="Basic and acidic residues" evidence="1">
    <location>
        <begin position="348"/>
        <end position="367"/>
    </location>
</feature>
<feature type="compositionally biased region" description="Acidic residues" evidence="1">
    <location>
        <begin position="156"/>
        <end position="166"/>
    </location>
</feature>
<evidence type="ECO:0000313" key="4">
    <source>
        <dbReference type="Proteomes" id="UP000094043"/>
    </source>
</evidence>
<feature type="compositionally biased region" description="Basic and acidic residues" evidence="1">
    <location>
        <begin position="374"/>
        <end position="395"/>
    </location>
</feature>
<proteinExistence type="predicted"/>
<feature type="compositionally biased region" description="Basic and acidic residues" evidence="1">
    <location>
        <begin position="178"/>
        <end position="196"/>
    </location>
</feature>
<dbReference type="Proteomes" id="UP000094043">
    <property type="component" value="Chromosome 2"/>
</dbReference>
<feature type="region of interest" description="Disordered" evidence="1">
    <location>
        <begin position="315"/>
        <end position="395"/>
    </location>
</feature>
<dbReference type="AlphaFoldDB" id="A0AAJ8JQ77"/>
<dbReference type="KEGG" id="cdep:91085844"/>
<protein>
    <recommendedName>
        <fullName evidence="2">PWWP domain-containing protein</fullName>
    </recommendedName>
</protein>
<reference evidence="3" key="2">
    <citation type="journal article" date="2022" name="Elife">
        <title>Obligate sexual reproduction of a homothallic fungus closely related to the Cryptococcus pathogenic species complex.</title>
        <authorList>
            <person name="Passer A.R."/>
            <person name="Clancey S.A."/>
            <person name="Shea T."/>
            <person name="David-Palma M."/>
            <person name="Averette A.F."/>
            <person name="Boekhout T."/>
            <person name="Porcel B.M."/>
            <person name="Nowrousian M."/>
            <person name="Cuomo C.A."/>
            <person name="Sun S."/>
            <person name="Heitman J."/>
            <person name="Coelho M.A."/>
        </authorList>
    </citation>
    <scope>NUCLEOTIDE SEQUENCE</scope>
    <source>
        <strain evidence="3">CBS 7841</strain>
    </source>
</reference>
<dbReference type="GeneID" id="91085844"/>
<dbReference type="Gene3D" id="2.30.30.140">
    <property type="match status" value="1"/>
</dbReference>